<dbReference type="EMBL" id="KZ819671">
    <property type="protein sequence ID" value="PWN26604.1"/>
    <property type="molecule type" value="Genomic_DNA"/>
</dbReference>
<keyword evidence="1" id="KW-0732">Signal</keyword>
<accession>A0A316UNS3</accession>
<feature type="chain" id="PRO_5016385367" evidence="1">
    <location>
        <begin position="24"/>
        <end position="132"/>
    </location>
</feature>
<protein>
    <submittedName>
        <fullName evidence="2">Uncharacterized protein</fullName>
    </submittedName>
</protein>
<evidence type="ECO:0000313" key="3">
    <source>
        <dbReference type="Proteomes" id="UP000245884"/>
    </source>
</evidence>
<name>A0A316UNS3_9BASI</name>
<keyword evidence="3" id="KW-1185">Reference proteome</keyword>
<dbReference type="GeneID" id="37028378"/>
<reference evidence="2 3" key="1">
    <citation type="journal article" date="2018" name="Mol. Biol. Evol.">
        <title>Broad Genomic Sampling Reveals a Smut Pathogenic Ancestry of the Fungal Clade Ustilaginomycotina.</title>
        <authorList>
            <person name="Kijpornyongpan T."/>
            <person name="Mondo S.J."/>
            <person name="Barry K."/>
            <person name="Sandor L."/>
            <person name="Lee J."/>
            <person name="Lipzen A."/>
            <person name="Pangilinan J."/>
            <person name="LaButti K."/>
            <person name="Hainaut M."/>
            <person name="Henrissat B."/>
            <person name="Grigoriev I.V."/>
            <person name="Spatafora J.W."/>
            <person name="Aime M.C."/>
        </authorList>
    </citation>
    <scope>NUCLEOTIDE SEQUENCE [LARGE SCALE GENOMIC DNA]</scope>
    <source>
        <strain evidence="2 3">MCA 5214</strain>
    </source>
</reference>
<gene>
    <name evidence="2" type="ORF">BDZ90DRAFT_233212</name>
</gene>
<evidence type="ECO:0000256" key="1">
    <source>
        <dbReference type="SAM" id="SignalP"/>
    </source>
</evidence>
<evidence type="ECO:0000313" key="2">
    <source>
        <dbReference type="EMBL" id="PWN26604.1"/>
    </source>
</evidence>
<dbReference type="Proteomes" id="UP000245884">
    <property type="component" value="Unassembled WGS sequence"/>
</dbReference>
<dbReference type="AlphaFoldDB" id="A0A316UNS3"/>
<proteinExistence type="predicted"/>
<sequence>MISLGASIFFFLPRIAFTPIIEAKHVVCSWKVGISTPDKYGFEKASHSCLPSSAIRRSLTPRPSPNVSRRQFCTASALIKEVQDNTTGLNKTTATFSCSGPFQNNVVTPASWGLLRENVLEFGEQYTVVAVA</sequence>
<organism evidence="2 3">
    <name type="scientific">Jaminaea rosea</name>
    <dbReference type="NCBI Taxonomy" id="1569628"/>
    <lineage>
        <taxon>Eukaryota</taxon>
        <taxon>Fungi</taxon>
        <taxon>Dikarya</taxon>
        <taxon>Basidiomycota</taxon>
        <taxon>Ustilaginomycotina</taxon>
        <taxon>Exobasidiomycetes</taxon>
        <taxon>Microstromatales</taxon>
        <taxon>Microstromatales incertae sedis</taxon>
        <taxon>Jaminaea</taxon>
    </lineage>
</organism>
<feature type="signal peptide" evidence="1">
    <location>
        <begin position="1"/>
        <end position="23"/>
    </location>
</feature>
<dbReference type="RefSeq" id="XP_025361216.1">
    <property type="nucleotide sequence ID" value="XM_025506555.1"/>
</dbReference>